<evidence type="ECO:0000313" key="2">
    <source>
        <dbReference type="Proteomes" id="UP000000393"/>
    </source>
</evidence>
<name>D8K6S8_NITWC</name>
<dbReference type="eggNOG" id="COG0265">
    <property type="taxonomic scope" value="Bacteria"/>
</dbReference>
<dbReference type="PRINTS" id="PR00834">
    <property type="entry name" value="PROTEASES2C"/>
</dbReference>
<dbReference type="EMBL" id="CP002086">
    <property type="protein sequence ID" value="ADJ28605.1"/>
    <property type="molecule type" value="Genomic_DNA"/>
</dbReference>
<sequence>MSLYRQIWLQAWRLSLATGLLFLMVTSSRAGLVDTIEHVKRAVVGVGTYASIRGVQAHYRGTGFVVADGRHVVTNAHVLPSELNSERNEYIAVFVGVKGQVRRAEKVVVDAIHDLALLKIGGSSLSFLSLGNPSQVREGEGVAFTGFPIGPVLGLYPVTHRGIISAITPVATAGRASQDLNPQRIQQLRRQPFKVFQLDATAYPGNSGSPVYDPDTGRVLGVVNKVFVKGSKENVLKHPSGITYAIPANYVKALLGRAGLKP</sequence>
<dbReference type="PANTHER" id="PTHR43019:SF23">
    <property type="entry name" value="PROTEASE DO-LIKE 5, CHLOROPLASTIC"/>
    <property type="match status" value="1"/>
</dbReference>
<dbReference type="Proteomes" id="UP000000393">
    <property type="component" value="Chromosome"/>
</dbReference>
<evidence type="ECO:0000313" key="1">
    <source>
        <dbReference type="EMBL" id="ADJ28605.1"/>
    </source>
</evidence>
<keyword evidence="2" id="KW-1185">Reference proteome</keyword>
<accession>D8K6S8</accession>
<dbReference type="InterPro" id="IPR009003">
    <property type="entry name" value="Peptidase_S1_PA"/>
</dbReference>
<organism evidence="1 2">
    <name type="scientific">Nitrosococcus watsoni (strain C-113)</name>
    <dbReference type="NCBI Taxonomy" id="105559"/>
    <lineage>
        <taxon>Bacteria</taxon>
        <taxon>Pseudomonadati</taxon>
        <taxon>Pseudomonadota</taxon>
        <taxon>Gammaproteobacteria</taxon>
        <taxon>Chromatiales</taxon>
        <taxon>Chromatiaceae</taxon>
        <taxon>Nitrosococcus</taxon>
    </lineage>
</organism>
<dbReference type="STRING" id="105559.Nwat_1735"/>
<dbReference type="PANTHER" id="PTHR43019">
    <property type="entry name" value="SERINE ENDOPROTEASE DEGS"/>
    <property type="match status" value="1"/>
</dbReference>
<dbReference type="AlphaFoldDB" id="D8K6S8"/>
<dbReference type="InterPro" id="IPR001940">
    <property type="entry name" value="Peptidase_S1C"/>
</dbReference>
<dbReference type="GO" id="GO:0004252">
    <property type="term" value="F:serine-type endopeptidase activity"/>
    <property type="evidence" value="ECO:0007669"/>
    <property type="project" value="InterPro"/>
</dbReference>
<reference evidence="1 2" key="1">
    <citation type="submission" date="2010-06" db="EMBL/GenBank/DDBJ databases">
        <title>Complete sequence of chromosome of Nitrosococcus watsoni C-113.</title>
        <authorList>
            <consortium name="US DOE Joint Genome Institute"/>
            <person name="Lucas S."/>
            <person name="Copeland A."/>
            <person name="Lapidus A."/>
            <person name="Cheng J.-F."/>
            <person name="Bruce D."/>
            <person name="Goodwin L."/>
            <person name="Pitluck S."/>
            <person name="Malfatti S.A."/>
            <person name="Chain P.S.G."/>
            <person name="Land M."/>
            <person name="Hauser L."/>
            <person name="Kyrpides N."/>
            <person name="Ivanova N."/>
            <person name="Cambell M.A."/>
            <person name="Heidelberg J.F."/>
            <person name="Klotz M.G."/>
            <person name="Woyke T."/>
        </authorList>
    </citation>
    <scope>NUCLEOTIDE SEQUENCE [LARGE SCALE GENOMIC DNA]</scope>
    <source>
        <strain evidence="1 2">C-113</strain>
    </source>
</reference>
<dbReference type="GO" id="GO:0006508">
    <property type="term" value="P:proteolysis"/>
    <property type="evidence" value="ECO:0007669"/>
    <property type="project" value="InterPro"/>
</dbReference>
<dbReference type="Pfam" id="PF13365">
    <property type="entry name" value="Trypsin_2"/>
    <property type="match status" value="1"/>
</dbReference>
<dbReference type="KEGG" id="nwa:Nwat_1735"/>
<dbReference type="SUPFAM" id="SSF50494">
    <property type="entry name" value="Trypsin-like serine proteases"/>
    <property type="match status" value="1"/>
</dbReference>
<gene>
    <name evidence="1" type="ordered locus">Nwat_1735</name>
</gene>
<dbReference type="InterPro" id="IPR043504">
    <property type="entry name" value="Peptidase_S1_PA_chymotrypsin"/>
</dbReference>
<proteinExistence type="predicted"/>
<dbReference type="Gene3D" id="2.40.10.10">
    <property type="entry name" value="Trypsin-like serine proteases"/>
    <property type="match status" value="2"/>
</dbReference>
<dbReference type="HOGENOM" id="CLU_089567_0_0_6"/>
<protein>
    <submittedName>
        <fullName evidence="1">Peptidase S1 and S6 chymotrypsin/Hap</fullName>
    </submittedName>
</protein>